<accession>A0A9D1DAE8</accession>
<evidence type="ECO:0000313" key="6">
    <source>
        <dbReference type="EMBL" id="HIR14397.1"/>
    </source>
</evidence>
<feature type="domain" description="Cyclic nucleotide-binding" evidence="4">
    <location>
        <begin position="6"/>
        <end position="79"/>
    </location>
</feature>
<dbReference type="GO" id="GO:0003677">
    <property type="term" value="F:DNA binding"/>
    <property type="evidence" value="ECO:0007669"/>
    <property type="project" value="UniProtKB-KW"/>
</dbReference>
<dbReference type="CDD" id="cd00038">
    <property type="entry name" value="CAP_ED"/>
    <property type="match status" value="1"/>
</dbReference>
<comment type="caution">
    <text evidence="6">The sequence shown here is derived from an EMBL/GenBank/DDBJ whole genome shotgun (WGS) entry which is preliminary data.</text>
</comment>
<dbReference type="Proteomes" id="UP000886757">
    <property type="component" value="Unassembled WGS sequence"/>
</dbReference>
<proteinExistence type="predicted"/>
<dbReference type="InterPro" id="IPR018490">
    <property type="entry name" value="cNMP-bd_dom_sf"/>
</dbReference>
<evidence type="ECO:0000256" key="2">
    <source>
        <dbReference type="ARBA" id="ARBA00023125"/>
    </source>
</evidence>
<gene>
    <name evidence="6" type="ORF">IAB31_10810</name>
</gene>
<keyword evidence="3" id="KW-0804">Transcription</keyword>
<dbReference type="GO" id="GO:0005829">
    <property type="term" value="C:cytosol"/>
    <property type="evidence" value="ECO:0007669"/>
    <property type="project" value="TreeGrafter"/>
</dbReference>
<evidence type="ECO:0000256" key="1">
    <source>
        <dbReference type="ARBA" id="ARBA00023015"/>
    </source>
</evidence>
<dbReference type="Gene3D" id="2.60.120.10">
    <property type="entry name" value="Jelly Rolls"/>
    <property type="match status" value="1"/>
</dbReference>
<reference evidence="6" key="1">
    <citation type="submission" date="2020-10" db="EMBL/GenBank/DDBJ databases">
        <authorList>
            <person name="Gilroy R."/>
        </authorList>
    </citation>
    <scope>NUCLEOTIDE SEQUENCE</scope>
    <source>
        <strain evidence="6">ChiSjej4B22-8148</strain>
    </source>
</reference>
<dbReference type="GO" id="GO:0003700">
    <property type="term" value="F:DNA-binding transcription factor activity"/>
    <property type="evidence" value="ECO:0007669"/>
    <property type="project" value="TreeGrafter"/>
</dbReference>
<evidence type="ECO:0000259" key="5">
    <source>
        <dbReference type="PROSITE" id="PS51063"/>
    </source>
</evidence>
<dbReference type="EMBL" id="DVGK01000120">
    <property type="protein sequence ID" value="HIR14397.1"/>
    <property type="molecule type" value="Genomic_DNA"/>
</dbReference>
<dbReference type="Pfam" id="PF00027">
    <property type="entry name" value="cNMP_binding"/>
    <property type="match status" value="1"/>
</dbReference>
<evidence type="ECO:0000259" key="4">
    <source>
        <dbReference type="PROSITE" id="PS50042"/>
    </source>
</evidence>
<keyword evidence="1" id="KW-0805">Transcription regulation</keyword>
<dbReference type="InterPro" id="IPR036390">
    <property type="entry name" value="WH_DNA-bd_sf"/>
</dbReference>
<protein>
    <submittedName>
        <fullName evidence="6">Crp/Fnr family transcriptional regulator</fullName>
    </submittedName>
</protein>
<dbReference type="PANTHER" id="PTHR24567:SF58">
    <property type="entry name" value="CYCLIC AMP-BINDING REGULATORY PROTEIN"/>
    <property type="match status" value="1"/>
</dbReference>
<dbReference type="PANTHER" id="PTHR24567">
    <property type="entry name" value="CRP FAMILY TRANSCRIPTIONAL REGULATORY PROTEIN"/>
    <property type="match status" value="1"/>
</dbReference>
<dbReference type="InterPro" id="IPR000595">
    <property type="entry name" value="cNMP-bd_dom"/>
</dbReference>
<organism evidence="6 7">
    <name type="scientific">Candidatus Choladousia intestinavium</name>
    <dbReference type="NCBI Taxonomy" id="2840727"/>
    <lineage>
        <taxon>Bacteria</taxon>
        <taxon>Bacillati</taxon>
        <taxon>Bacillota</taxon>
        <taxon>Clostridia</taxon>
        <taxon>Lachnospirales</taxon>
        <taxon>Lachnospiraceae</taxon>
        <taxon>Lachnospiraceae incertae sedis</taxon>
        <taxon>Candidatus Choladousia</taxon>
    </lineage>
</organism>
<dbReference type="InterPro" id="IPR012318">
    <property type="entry name" value="HTH_CRP"/>
</dbReference>
<dbReference type="PROSITE" id="PS50042">
    <property type="entry name" value="CNMP_BINDING_3"/>
    <property type="match status" value="1"/>
</dbReference>
<dbReference type="AlphaFoldDB" id="A0A9D1DAE8"/>
<dbReference type="PROSITE" id="PS51063">
    <property type="entry name" value="HTH_CRP_2"/>
    <property type="match status" value="1"/>
</dbReference>
<dbReference type="SUPFAM" id="SSF46785">
    <property type="entry name" value="Winged helix' DNA-binding domain"/>
    <property type="match status" value="1"/>
</dbReference>
<sequence>MHQISIFNGISQEELSRMLQCFQAVEFFYHRGQTIQTYSSSLRKIGVLLSGKAHLYCVDFDGSYTLLERFGPNDLFGEMFSLPLWGLEYIVEADTDCKVLFLLYEDIIKRCEKACHHHSQLSDNLFQIITKKSQALSLRINLLTAKTVRQRLLHYLTYQQGQKGQPSFSIDMSLTELAEYLGVDRSSLMREIRGLKAQGILSSKGRVFSFSPPLPDEKGGVRKPDA</sequence>
<evidence type="ECO:0000256" key="3">
    <source>
        <dbReference type="ARBA" id="ARBA00023163"/>
    </source>
</evidence>
<dbReference type="SUPFAM" id="SSF51206">
    <property type="entry name" value="cAMP-binding domain-like"/>
    <property type="match status" value="1"/>
</dbReference>
<dbReference type="InterPro" id="IPR014710">
    <property type="entry name" value="RmlC-like_jellyroll"/>
</dbReference>
<feature type="domain" description="HTH crp-type" evidence="5">
    <location>
        <begin position="146"/>
        <end position="214"/>
    </location>
</feature>
<evidence type="ECO:0000313" key="7">
    <source>
        <dbReference type="Proteomes" id="UP000886757"/>
    </source>
</evidence>
<keyword evidence="2" id="KW-0238">DNA-binding</keyword>
<reference evidence="6" key="2">
    <citation type="journal article" date="2021" name="PeerJ">
        <title>Extensive microbial diversity within the chicken gut microbiome revealed by metagenomics and culture.</title>
        <authorList>
            <person name="Gilroy R."/>
            <person name="Ravi A."/>
            <person name="Getino M."/>
            <person name="Pursley I."/>
            <person name="Horton D.L."/>
            <person name="Alikhan N.F."/>
            <person name="Baker D."/>
            <person name="Gharbi K."/>
            <person name="Hall N."/>
            <person name="Watson M."/>
            <person name="Adriaenssens E.M."/>
            <person name="Foster-Nyarko E."/>
            <person name="Jarju S."/>
            <person name="Secka A."/>
            <person name="Antonio M."/>
            <person name="Oren A."/>
            <person name="Chaudhuri R.R."/>
            <person name="La Ragione R."/>
            <person name="Hildebrand F."/>
            <person name="Pallen M.J."/>
        </authorList>
    </citation>
    <scope>NUCLEOTIDE SEQUENCE</scope>
    <source>
        <strain evidence="6">ChiSjej4B22-8148</strain>
    </source>
</reference>
<name>A0A9D1DAE8_9FIRM</name>
<dbReference type="Pfam" id="PF13545">
    <property type="entry name" value="HTH_Crp_2"/>
    <property type="match status" value="1"/>
</dbReference>
<dbReference type="InterPro" id="IPR050397">
    <property type="entry name" value="Env_Response_Regulators"/>
</dbReference>